<evidence type="ECO:0000313" key="3">
    <source>
        <dbReference type="Proteomes" id="UP001151760"/>
    </source>
</evidence>
<evidence type="ECO:0000313" key="2">
    <source>
        <dbReference type="EMBL" id="GJT91530.1"/>
    </source>
</evidence>
<keyword evidence="3" id="KW-1185">Reference proteome</keyword>
<comment type="caution">
    <text evidence="2">The sequence shown here is derived from an EMBL/GenBank/DDBJ whole genome shotgun (WGS) entry which is preliminary data.</text>
</comment>
<dbReference type="Proteomes" id="UP001151760">
    <property type="component" value="Unassembled WGS sequence"/>
</dbReference>
<reference evidence="2" key="2">
    <citation type="submission" date="2022-01" db="EMBL/GenBank/DDBJ databases">
        <authorList>
            <person name="Yamashiro T."/>
            <person name="Shiraishi A."/>
            <person name="Satake H."/>
            <person name="Nakayama K."/>
        </authorList>
    </citation>
    <scope>NUCLEOTIDE SEQUENCE</scope>
</reference>
<feature type="compositionally biased region" description="Basic and acidic residues" evidence="1">
    <location>
        <begin position="30"/>
        <end position="39"/>
    </location>
</feature>
<protein>
    <submittedName>
        <fullName evidence="2">Uncharacterized protein</fullName>
    </submittedName>
</protein>
<gene>
    <name evidence="2" type="ORF">Tco_1080375</name>
</gene>
<name>A0ABQ5HW37_9ASTR</name>
<evidence type="ECO:0000256" key="1">
    <source>
        <dbReference type="SAM" id="MobiDB-lite"/>
    </source>
</evidence>
<reference evidence="2" key="1">
    <citation type="journal article" date="2022" name="Int. J. Mol. Sci.">
        <title>Draft Genome of Tanacetum Coccineum: Genomic Comparison of Closely Related Tanacetum-Family Plants.</title>
        <authorList>
            <person name="Yamashiro T."/>
            <person name="Shiraishi A."/>
            <person name="Nakayama K."/>
            <person name="Satake H."/>
        </authorList>
    </citation>
    <scope>NUCLEOTIDE SEQUENCE</scope>
</reference>
<accession>A0ABQ5HW37</accession>
<proteinExistence type="predicted"/>
<feature type="region of interest" description="Disordered" evidence="1">
    <location>
        <begin position="1"/>
        <end position="48"/>
    </location>
</feature>
<dbReference type="EMBL" id="BQNB010020027">
    <property type="protein sequence ID" value="GJT91530.1"/>
    <property type="molecule type" value="Genomic_DNA"/>
</dbReference>
<sequence length="132" mass="14638">MTRTESNEDEIYKYKIRVPKDEDEEMLNDENSKSKKGGEEVSNAAKADAEKILDVKDDAKKAELPPIISHLSVSSGFGDQFLKLSYDSSLVSTVKDSTNAEINSLLEVNDTVLEYDPSTYLQSSCVAMYSLS</sequence>
<organism evidence="2 3">
    <name type="scientific">Tanacetum coccineum</name>
    <dbReference type="NCBI Taxonomy" id="301880"/>
    <lineage>
        <taxon>Eukaryota</taxon>
        <taxon>Viridiplantae</taxon>
        <taxon>Streptophyta</taxon>
        <taxon>Embryophyta</taxon>
        <taxon>Tracheophyta</taxon>
        <taxon>Spermatophyta</taxon>
        <taxon>Magnoliopsida</taxon>
        <taxon>eudicotyledons</taxon>
        <taxon>Gunneridae</taxon>
        <taxon>Pentapetalae</taxon>
        <taxon>asterids</taxon>
        <taxon>campanulids</taxon>
        <taxon>Asterales</taxon>
        <taxon>Asteraceae</taxon>
        <taxon>Asteroideae</taxon>
        <taxon>Anthemideae</taxon>
        <taxon>Anthemidinae</taxon>
        <taxon>Tanacetum</taxon>
    </lineage>
</organism>